<feature type="region of interest" description="Disordered" evidence="1">
    <location>
        <begin position="1"/>
        <end position="31"/>
    </location>
</feature>
<feature type="compositionally biased region" description="Polar residues" evidence="1">
    <location>
        <begin position="89"/>
        <end position="98"/>
    </location>
</feature>
<keyword evidence="3" id="KW-1185">Reference proteome</keyword>
<dbReference type="AlphaFoldDB" id="A0A836CDK3"/>
<reference evidence="2" key="1">
    <citation type="submission" date="2021-02" db="EMBL/GenBank/DDBJ databases">
        <title>First Annotated Genome of the Yellow-green Alga Tribonema minus.</title>
        <authorList>
            <person name="Mahan K.M."/>
        </authorList>
    </citation>
    <scope>NUCLEOTIDE SEQUENCE</scope>
    <source>
        <strain evidence="2">UTEX B ZZ1240</strain>
    </source>
</reference>
<dbReference type="EMBL" id="JAFCMP010000334">
    <property type="protein sequence ID" value="KAG5181208.1"/>
    <property type="molecule type" value="Genomic_DNA"/>
</dbReference>
<evidence type="ECO:0000313" key="2">
    <source>
        <dbReference type="EMBL" id="KAG5181208.1"/>
    </source>
</evidence>
<protein>
    <submittedName>
        <fullName evidence="2">Uncharacterized protein</fullName>
    </submittedName>
</protein>
<comment type="caution">
    <text evidence="2">The sequence shown here is derived from an EMBL/GenBank/DDBJ whole genome shotgun (WGS) entry which is preliminary data.</text>
</comment>
<accession>A0A836CDK3</accession>
<name>A0A836CDK3_9STRA</name>
<dbReference type="Proteomes" id="UP000664859">
    <property type="component" value="Unassembled WGS sequence"/>
</dbReference>
<feature type="compositionally biased region" description="Basic residues" evidence="1">
    <location>
        <begin position="67"/>
        <end position="77"/>
    </location>
</feature>
<sequence length="207" mass="21707">MAPYSRSPLPRRHCSGGSGSNSAGMGGGMKRTLGMVRSSAISNLSSLWSDDSCGSSSSSAHSGIPPRSRKPKRRATVRFRSMPEGGNTGSKCSGSSQPGLDIDRLCERKEVHGPCSPSFEFNLDVSCCSSYNSETDALSSEDSESSLSYSTEAPPYAFAYAPASDRLCVRASSPGSAPKSFRRESGSPRGPPEDGMVAQLCDLLASC</sequence>
<feature type="region of interest" description="Disordered" evidence="1">
    <location>
        <begin position="170"/>
        <end position="195"/>
    </location>
</feature>
<proteinExistence type="predicted"/>
<feature type="compositionally biased region" description="Low complexity" evidence="1">
    <location>
        <begin position="47"/>
        <end position="62"/>
    </location>
</feature>
<organism evidence="2 3">
    <name type="scientific">Tribonema minus</name>
    <dbReference type="NCBI Taxonomy" id="303371"/>
    <lineage>
        <taxon>Eukaryota</taxon>
        <taxon>Sar</taxon>
        <taxon>Stramenopiles</taxon>
        <taxon>Ochrophyta</taxon>
        <taxon>PX clade</taxon>
        <taxon>Xanthophyceae</taxon>
        <taxon>Tribonematales</taxon>
        <taxon>Tribonemataceae</taxon>
        <taxon>Tribonema</taxon>
    </lineage>
</organism>
<feature type="region of interest" description="Disordered" evidence="1">
    <location>
        <begin position="47"/>
        <end position="98"/>
    </location>
</feature>
<evidence type="ECO:0000313" key="3">
    <source>
        <dbReference type="Proteomes" id="UP000664859"/>
    </source>
</evidence>
<evidence type="ECO:0000256" key="1">
    <source>
        <dbReference type="SAM" id="MobiDB-lite"/>
    </source>
</evidence>
<gene>
    <name evidence="2" type="ORF">JKP88DRAFT_241480</name>
</gene>
<feature type="compositionally biased region" description="Gly residues" evidence="1">
    <location>
        <begin position="16"/>
        <end position="29"/>
    </location>
</feature>